<sequence length="354" mass="37797">MTIGAVHISPAEAREWATQVLKHIGVGHEHAVVVANALVLADLRGVDTHGINRLPGYIARIEAGSLNISPSLHIEQKTPVMASIDAESCFGFVAGHEAIEQCISMAETFGVGITAVRNSSHFGMGATYLLQAIERGFGAMVFTNASRSMPPWGSREPLLGTSPMAVGFPGGAKGDFVLDMSPSVVARGKVRKAARRGEQIPEGWMLDAEGRATTDPHAALKGTVLPIGGPKGSGLAAMMDIFGGLLTGASFAGDVHDQYSDVTKPQGVGHWFMVFKPEAFLGSKEEYIERMDTLLHRIRKCDPAQGVAQIYTPGEIEADRQKVREKNGIPYTPQEIEALHEMAFSLGCKAKLVG</sequence>
<evidence type="ECO:0000256" key="2">
    <source>
        <dbReference type="ARBA" id="ARBA00023002"/>
    </source>
</evidence>
<dbReference type="InterPro" id="IPR043144">
    <property type="entry name" value="Mal/L-sulf/L-lact_DH-like_ah"/>
</dbReference>
<protein>
    <recommendedName>
        <fullName evidence="5">Malate/L-lactate dehydrogenase</fullName>
    </recommendedName>
</protein>
<dbReference type="Gene3D" id="3.30.1370.60">
    <property type="entry name" value="Hypothetical oxidoreductase yiak, domain 2"/>
    <property type="match status" value="1"/>
</dbReference>
<dbReference type="PANTHER" id="PTHR11091:SF0">
    <property type="entry name" value="MALATE DEHYDROGENASE"/>
    <property type="match status" value="1"/>
</dbReference>
<keyword evidence="2" id="KW-0560">Oxidoreductase</keyword>
<dbReference type="GO" id="GO:0016491">
    <property type="term" value="F:oxidoreductase activity"/>
    <property type="evidence" value="ECO:0007669"/>
    <property type="project" value="UniProtKB-KW"/>
</dbReference>
<proteinExistence type="inferred from homology"/>
<dbReference type="InterPro" id="IPR036111">
    <property type="entry name" value="Mal/L-sulfo/L-lacto_DH-like_sf"/>
</dbReference>
<dbReference type="AlphaFoldDB" id="A0A6A6C1H1"/>
<evidence type="ECO:0000313" key="3">
    <source>
        <dbReference type="EMBL" id="KAF2160894.1"/>
    </source>
</evidence>
<dbReference type="Gene3D" id="1.10.1530.10">
    <property type="match status" value="1"/>
</dbReference>
<accession>A0A6A6C1H1</accession>
<dbReference type="Proteomes" id="UP000799537">
    <property type="component" value="Unassembled WGS sequence"/>
</dbReference>
<dbReference type="PANTHER" id="PTHR11091">
    <property type="entry name" value="OXIDOREDUCTASE-RELATED"/>
    <property type="match status" value="1"/>
</dbReference>
<dbReference type="RefSeq" id="XP_033661783.1">
    <property type="nucleotide sequence ID" value="XM_033818616.1"/>
</dbReference>
<reference evidence="3" key="1">
    <citation type="journal article" date="2020" name="Stud. Mycol.">
        <title>101 Dothideomycetes genomes: a test case for predicting lifestyles and emergence of pathogens.</title>
        <authorList>
            <person name="Haridas S."/>
            <person name="Albert R."/>
            <person name="Binder M."/>
            <person name="Bloem J."/>
            <person name="Labutti K."/>
            <person name="Salamov A."/>
            <person name="Andreopoulos B."/>
            <person name="Baker S."/>
            <person name="Barry K."/>
            <person name="Bills G."/>
            <person name="Bluhm B."/>
            <person name="Cannon C."/>
            <person name="Castanera R."/>
            <person name="Culley D."/>
            <person name="Daum C."/>
            <person name="Ezra D."/>
            <person name="Gonzalez J."/>
            <person name="Henrissat B."/>
            <person name="Kuo A."/>
            <person name="Liang C."/>
            <person name="Lipzen A."/>
            <person name="Lutzoni F."/>
            <person name="Magnuson J."/>
            <person name="Mondo S."/>
            <person name="Nolan M."/>
            <person name="Ohm R."/>
            <person name="Pangilinan J."/>
            <person name="Park H.-J."/>
            <person name="Ramirez L."/>
            <person name="Alfaro M."/>
            <person name="Sun H."/>
            <person name="Tritt A."/>
            <person name="Yoshinaga Y."/>
            <person name="Zwiers L.-H."/>
            <person name="Turgeon B."/>
            <person name="Goodwin S."/>
            <person name="Spatafora J."/>
            <person name="Crous P."/>
            <person name="Grigoriev I."/>
        </authorList>
    </citation>
    <scope>NUCLEOTIDE SEQUENCE</scope>
    <source>
        <strain evidence="3">ATCC 36951</strain>
    </source>
</reference>
<comment type="similarity">
    <text evidence="1">Belongs to the LDH2/MDH2 oxidoreductase family.</text>
</comment>
<gene>
    <name evidence="3" type="ORF">M409DRAFT_70185</name>
</gene>
<evidence type="ECO:0000313" key="4">
    <source>
        <dbReference type="Proteomes" id="UP000799537"/>
    </source>
</evidence>
<evidence type="ECO:0000256" key="1">
    <source>
        <dbReference type="ARBA" id="ARBA00006056"/>
    </source>
</evidence>
<keyword evidence="4" id="KW-1185">Reference proteome</keyword>
<evidence type="ECO:0008006" key="5">
    <source>
        <dbReference type="Google" id="ProtNLM"/>
    </source>
</evidence>
<dbReference type="EMBL" id="ML993623">
    <property type="protein sequence ID" value="KAF2160894.1"/>
    <property type="molecule type" value="Genomic_DNA"/>
</dbReference>
<organism evidence="3 4">
    <name type="scientific">Zasmidium cellare ATCC 36951</name>
    <dbReference type="NCBI Taxonomy" id="1080233"/>
    <lineage>
        <taxon>Eukaryota</taxon>
        <taxon>Fungi</taxon>
        <taxon>Dikarya</taxon>
        <taxon>Ascomycota</taxon>
        <taxon>Pezizomycotina</taxon>
        <taxon>Dothideomycetes</taxon>
        <taxon>Dothideomycetidae</taxon>
        <taxon>Mycosphaerellales</taxon>
        <taxon>Mycosphaerellaceae</taxon>
        <taxon>Zasmidium</taxon>
    </lineage>
</organism>
<name>A0A6A6C1H1_ZASCE</name>
<dbReference type="InterPro" id="IPR003767">
    <property type="entry name" value="Malate/L-lactate_DH-like"/>
</dbReference>
<dbReference type="Pfam" id="PF02615">
    <property type="entry name" value="Ldh_2"/>
    <property type="match status" value="1"/>
</dbReference>
<dbReference type="OrthoDB" id="7881616at2759"/>
<dbReference type="GeneID" id="54571888"/>
<dbReference type="SUPFAM" id="SSF89733">
    <property type="entry name" value="L-sulfolactate dehydrogenase-like"/>
    <property type="match status" value="1"/>
</dbReference>
<dbReference type="InterPro" id="IPR043143">
    <property type="entry name" value="Mal/L-sulf/L-lact_DH-like_NADP"/>
</dbReference>